<proteinExistence type="predicted"/>
<gene>
    <name evidence="2" type="primary">ORF66420</name>
</gene>
<protein>
    <submittedName>
        <fullName evidence="2">Uncharacterized protein</fullName>
    </submittedName>
</protein>
<dbReference type="EMBL" id="HACG01021602">
    <property type="protein sequence ID" value="CEK68467.1"/>
    <property type="molecule type" value="Transcribed_RNA"/>
</dbReference>
<accession>A0A0B6ZJB6</accession>
<sequence length="51" mass="5684">MTWHLSTQIYSMPPVLDLPSEPHSDYSSEQVASQNDIIFPQNLGQQEPLGG</sequence>
<evidence type="ECO:0000313" key="2">
    <source>
        <dbReference type="EMBL" id="CEK68467.1"/>
    </source>
</evidence>
<name>A0A0B6ZJB6_9EUPU</name>
<feature type="non-terminal residue" evidence="2">
    <location>
        <position position="51"/>
    </location>
</feature>
<dbReference type="AlphaFoldDB" id="A0A0B6ZJB6"/>
<feature type="region of interest" description="Disordered" evidence="1">
    <location>
        <begin position="14"/>
        <end position="51"/>
    </location>
</feature>
<organism evidence="2">
    <name type="scientific">Arion vulgaris</name>
    <dbReference type="NCBI Taxonomy" id="1028688"/>
    <lineage>
        <taxon>Eukaryota</taxon>
        <taxon>Metazoa</taxon>
        <taxon>Spiralia</taxon>
        <taxon>Lophotrochozoa</taxon>
        <taxon>Mollusca</taxon>
        <taxon>Gastropoda</taxon>
        <taxon>Heterobranchia</taxon>
        <taxon>Euthyneura</taxon>
        <taxon>Panpulmonata</taxon>
        <taxon>Eupulmonata</taxon>
        <taxon>Stylommatophora</taxon>
        <taxon>Helicina</taxon>
        <taxon>Arionoidea</taxon>
        <taxon>Arionidae</taxon>
        <taxon>Arion</taxon>
    </lineage>
</organism>
<evidence type="ECO:0000256" key="1">
    <source>
        <dbReference type="SAM" id="MobiDB-lite"/>
    </source>
</evidence>
<feature type="compositionally biased region" description="Polar residues" evidence="1">
    <location>
        <begin position="27"/>
        <end position="36"/>
    </location>
</feature>
<reference evidence="2" key="1">
    <citation type="submission" date="2014-12" db="EMBL/GenBank/DDBJ databases">
        <title>Insight into the proteome of Arion vulgaris.</title>
        <authorList>
            <person name="Aradska J."/>
            <person name="Bulat T."/>
            <person name="Smidak R."/>
            <person name="Sarate P."/>
            <person name="Gangsoo J."/>
            <person name="Sialana F."/>
            <person name="Bilban M."/>
            <person name="Lubec G."/>
        </authorList>
    </citation>
    <scope>NUCLEOTIDE SEQUENCE</scope>
    <source>
        <tissue evidence="2">Skin</tissue>
    </source>
</reference>